<dbReference type="SUPFAM" id="SSF56784">
    <property type="entry name" value="HAD-like"/>
    <property type="match status" value="1"/>
</dbReference>
<dbReference type="OrthoDB" id="3180855at2"/>
<protein>
    <submittedName>
        <fullName evidence="1">Uncharacterized protein</fullName>
    </submittedName>
</protein>
<dbReference type="InterPro" id="IPR036412">
    <property type="entry name" value="HAD-like_sf"/>
</dbReference>
<proteinExistence type="predicted"/>
<reference evidence="1 2" key="1">
    <citation type="journal article" date="1992" name="Lakartidningen">
        <title>[Penicillin V and not amoxicillin is the first choice preparation in acute otitis].</title>
        <authorList>
            <person name="Kamme C."/>
            <person name="Lundgren K."/>
            <person name="Prellner K."/>
        </authorList>
    </citation>
    <scope>NUCLEOTIDE SEQUENCE [LARGE SCALE GENOMIC DNA]</scope>
    <source>
        <strain evidence="1 2">PC5538III-hc</strain>
    </source>
</reference>
<organism evidence="1 2">
    <name type="scientific">Brachyspira pilosicoli</name>
    <name type="common">Serpulina pilosicoli</name>
    <dbReference type="NCBI Taxonomy" id="52584"/>
    <lineage>
        <taxon>Bacteria</taxon>
        <taxon>Pseudomonadati</taxon>
        <taxon>Spirochaetota</taxon>
        <taxon>Spirochaetia</taxon>
        <taxon>Brachyspirales</taxon>
        <taxon>Brachyspiraceae</taxon>
        <taxon>Brachyspira</taxon>
    </lineage>
</organism>
<dbReference type="InterPro" id="IPR023214">
    <property type="entry name" value="HAD_sf"/>
</dbReference>
<name>A0A5C8EXB1_BRAPL</name>
<gene>
    <name evidence="1" type="ORF">EPJ72_06800</name>
</gene>
<dbReference type="Proteomes" id="UP000323176">
    <property type="component" value="Unassembled WGS sequence"/>
</dbReference>
<dbReference type="Gene3D" id="3.40.50.1000">
    <property type="entry name" value="HAD superfamily/HAD-like"/>
    <property type="match status" value="1"/>
</dbReference>
<dbReference type="EMBL" id="SAXY01000043">
    <property type="protein sequence ID" value="TXJ41601.1"/>
    <property type="molecule type" value="Genomic_DNA"/>
</dbReference>
<accession>A0A5C8EXB1</accession>
<dbReference type="Pfam" id="PF08282">
    <property type="entry name" value="Hydrolase_3"/>
    <property type="match status" value="1"/>
</dbReference>
<evidence type="ECO:0000313" key="1">
    <source>
        <dbReference type="EMBL" id="TXJ41601.1"/>
    </source>
</evidence>
<sequence length="49" mass="5373">MPCTLSTTPLYLGVAMDNANEGVKKIADYITDDVDNDGIFNALKHFNII</sequence>
<evidence type="ECO:0000313" key="2">
    <source>
        <dbReference type="Proteomes" id="UP000323176"/>
    </source>
</evidence>
<comment type="caution">
    <text evidence="1">The sequence shown here is derived from an EMBL/GenBank/DDBJ whole genome shotgun (WGS) entry which is preliminary data.</text>
</comment>
<dbReference type="AlphaFoldDB" id="A0A5C8EXB1"/>